<protein>
    <submittedName>
        <fullName evidence="1">Uncharacterized protein</fullName>
    </submittedName>
</protein>
<evidence type="ECO:0000313" key="2">
    <source>
        <dbReference type="Proteomes" id="UP000886653"/>
    </source>
</evidence>
<keyword evidence="2" id="KW-1185">Reference proteome</keyword>
<dbReference type="EMBL" id="MU167224">
    <property type="protein sequence ID" value="KAG0149835.1"/>
    <property type="molecule type" value="Genomic_DNA"/>
</dbReference>
<name>A0A9P6NMG4_9BASI</name>
<organism evidence="1 2">
    <name type="scientific">Cronartium quercuum f. sp. fusiforme G11</name>
    <dbReference type="NCBI Taxonomy" id="708437"/>
    <lineage>
        <taxon>Eukaryota</taxon>
        <taxon>Fungi</taxon>
        <taxon>Dikarya</taxon>
        <taxon>Basidiomycota</taxon>
        <taxon>Pucciniomycotina</taxon>
        <taxon>Pucciniomycetes</taxon>
        <taxon>Pucciniales</taxon>
        <taxon>Coleosporiaceae</taxon>
        <taxon>Cronartium</taxon>
    </lineage>
</organism>
<comment type="caution">
    <text evidence="1">The sequence shown here is derived from an EMBL/GenBank/DDBJ whole genome shotgun (WGS) entry which is preliminary data.</text>
</comment>
<proteinExistence type="predicted"/>
<dbReference type="AlphaFoldDB" id="A0A9P6NMG4"/>
<evidence type="ECO:0000313" key="1">
    <source>
        <dbReference type="EMBL" id="KAG0149835.1"/>
    </source>
</evidence>
<gene>
    <name evidence="1" type="ORF">CROQUDRAFT_275501</name>
</gene>
<sequence length="81" mass="9667">MSTYPTFPSNPHLTLFHLSFFKLHTLTKCIPNKSLIHCLFFFYLCVYQFFHPYPDHKHSSSHIYTSFNQLHVQTHRLALTP</sequence>
<reference evidence="1" key="1">
    <citation type="submission" date="2013-11" db="EMBL/GenBank/DDBJ databases">
        <title>Genome sequence of the fusiform rust pathogen reveals effectors for host alternation and coevolution with pine.</title>
        <authorList>
            <consortium name="DOE Joint Genome Institute"/>
            <person name="Smith K."/>
            <person name="Pendleton A."/>
            <person name="Kubisiak T."/>
            <person name="Anderson C."/>
            <person name="Salamov A."/>
            <person name="Aerts A."/>
            <person name="Riley R."/>
            <person name="Clum A."/>
            <person name="Lindquist E."/>
            <person name="Ence D."/>
            <person name="Campbell M."/>
            <person name="Kronenberg Z."/>
            <person name="Feau N."/>
            <person name="Dhillon B."/>
            <person name="Hamelin R."/>
            <person name="Burleigh J."/>
            <person name="Smith J."/>
            <person name="Yandell M."/>
            <person name="Nelson C."/>
            <person name="Grigoriev I."/>
            <person name="Davis J."/>
        </authorList>
    </citation>
    <scope>NUCLEOTIDE SEQUENCE</scope>
    <source>
        <strain evidence="1">G11</strain>
    </source>
</reference>
<accession>A0A9P6NMG4</accession>
<dbReference type="Proteomes" id="UP000886653">
    <property type="component" value="Unassembled WGS sequence"/>
</dbReference>